<feature type="compositionally biased region" description="Basic residues" evidence="1">
    <location>
        <begin position="206"/>
        <end position="221"/>
    </location>
</feature>
<keyword evidence="3" id="KW-1185">Reference proteome</keyword>
<name>A0A1X7FCW1_TRICW</name>
<evidence type="ECO:0000256" key="1">
    <source>
        <dbReference type="SAM" id="MobiDB-lite"/>
    </source>
</evidence>
<feature type="compositionally biased region" description="Basic and acidic residues" evidence="1">
    <location>
        <begin position="222"/>
        <end position="231"/>
    </location>
</feature>
<dbReference type="Proteomes" id="UP000192911">
    <property type="component" value="Unassembled WGS sequence"/>
</dbReference>
<reference evidence="3" key="1">
    <citation type="submission" date="2017-04" db="EMBL/GenBank/DDBJ databases">
        <authorList>
            <person name="Varghese N."/>
            <person name="Submissions S."/>
        </authorList>
    </citation>
    <scope>NUCLEOTIDE SEQUENCE [LARGE SCALE GENOMIC DNA]</scope>
    <source>
        <strain evidence="3">Ballard 720</strain>
    </source>
</reference>
<evidence type="ECO:0000313" key="3">
    <source>
        <dbReference type="Proteomes" id="UP000192911"/>
    </source>
</evidence>
<feature type="region of interest" description="Disordered" evidence="1">
    <location>
        <begin position="206"/>
        <end position="231"/>
    </location>
</feature>
<protein>
    <submittedName>
        <fullName evidence="2">Uncharacterized protein</fullName>
    </submittedName>
</protein>
<dbReference type="EMBL" id="FXAH01000008">
    <property type="protein sequence ID" value="SMF49850.1"/>
    <property type="molecule type" value="Genomic_DNA"/>
</dbReference>
<organism evidence="2 3">
    <name type="scientific">Trinickia caryophylli</name>
    <name type="common">Paraburkholderia caryophylli</name>
    <dbReference type="NCBI Taxonomy" id="28094"/>
    <lineage>
        <taxon>Bacteria</taxon>
        <taxon>Pseudomonadati</taxon>
        <taxon>Pseudomonadota</taxon>
        <taxon>Betaproteobacteria</taxon>
        <taxon>Burkholderiales</taxon>
        <taxon>Burkholderiaceae</taxon>
        <taxon>Trinickia</taxon>
    </lineage>
</organism>
<dbReference type="AlphaFoldDB" id="A0A1X7FCW1"/>
<dbReference type="GeneID" id="95550350"/>
<evidence type="ECO:0000313" key="2">
    <source>
        <dbReference type="EMBL" id="SMF49850.1"/>
    </source>
</evidence>
<sequence>MLCPNSTWRRVQAIRHGIDDRLLVLIEADHPTLCAIEMARHLRTWRNAYGGELEILALVRKTRIESVTRGDHRRAAVARRLHALGVPVAIGIDAGNPLGPAAPSWPLAAGIVRWNWLDNDGAAHPALVADTHVRGGDDASATIIGCQTGAEAHRHMTLASETAACIAHGDASACGLVLRILPISCGAPAGEHQPLLSRLAGAVRQRRVSPRAQRPRHGVVHRHTEPRAQFL</sequence>
<gene>
    <name evidence="2" type="ORF">SAMN06295900_108186</name>
</gene>
<dbReference type="RefSeq" id="WP_085228520.1">
    <property type="nucleotide sequence ID" value="NZ_BSQD01000010.1"/>
</dbReference>
<accession>A0A1X7FCW1</accession>
<proteinExistence type="predicted"/>
<dbReference type="OrthoDB" id="9002713at2"/>